<dbReference type="RefSeq" id="WP_005641776.1">
    <property type="nucleotide sequence ID" value="NZ_BAABZJ010000001.1"/>
</dbReference>
<evidence type="ECO:0000313" key="6">
    <source>
        <dbReference type="Proteomes" id="UP000434916"/>
    </source>
</evidence>
<reference evidence="6 7" key="1">
    <citation type="journal article" date="2019" name="Nat. Med.">
        <title>A library of human gut bacterial isolates paired with longitudinal multiomics data enables mechanistic microbiome research.</title>
        <authorList>
            <person name="Poyet M."/>
            <person name="Groussin M."/>
            <person name="Gibbons S.M."/>
            <person name="Avila-Pacheco J."/>
            <person name="Jiang X."/>
            <person name="Kearney S.M."/>
            <person name="Perrotta A.R."/>
            <person name="Berdy B."/>
            <person name="Zhao S."/>
            <person name="Lieberman T.D."/>
            <person name="Swanson P.K."/>
            <person name="Smith M."/>
            <person name="Roesemann S."/>
            <person name="Alexander J.E."/>
            <person name="Rich S.A."/>
            <person name="Livny J."/>
            <person name="Vlamakis H."/>
            <person name="Clish C."/>
            <person name="Bullock K."/>
            <person name="Deik A."/>
            <person name="Scott J."/>
            <person name="Pierce K.A."/>
            <person name="Xavier R.J."/>
            <person name="Alm E.J."/>
        </authorList>
    </citation>
    <scope>NUCLEOTIDE SEQUENCE [LARGE SCALE GENOMIC DNA]</scope>
    <source>
        <strain evidence="5 7">BIOML-A11</strain>
        <strain evidence="4 6">BIOML-A29</strain>
    </source>
</reference>
<organism evidence="5 7">
    <name type="scientific">Parabacteroides merdae</name>
    <dbReference type="NCBI Taxonomy" id="46503"/>
    <lineage>
        <taxon>Bacteria</taxon>
        <taxon>Pseudomonadati</taxon>
        <taxon>Bacteroidota</taxon>
        <taxon>Bacteroidia</taxon>
        <taxon>Bacteroidales</taxon>
        <taxon>Tannerellaceae</taxon>
        <taxon>Parabacteroides</taxon>
    </lineage>
</organism>
<evidence type="ECO:0000256" key="2">
    <source>
        <dbReference type="ARBA" id="ARBA00022840"/>
    </source>
</evidence>
<dbReference type="Gene3D" id="3.40.50.300">
    <property type="entry name" value="P-loop containing nucleotide triphosphate hydrolases"/>
    <property type="match status" value="1"/>
</dbReference>
<dbReference type="PROSITE" id="PS50045">
    <property type="entry name" value="SIGMA54_INTERACT_4"/>
    <property type="match status" value="1"/>
</dbReference>
<dbReference type="EMBL" id="WNDD01000012">
    <property type="protein sequence ID" value="MTV02358.1"/>
    <property type="molecule type" value="Genomic_DNA"/>
</dbReference>
<dbReference type="Proteomes" id="UP000434916">
    <property type="component" value="Unassembled WGS sequence"/>
</dbReference>
<evidence type="ECO:0000256" key="1">
    <source>
        <dbReference type="ARBA" id="ARBA00022741"/>
    </source>
</evidence>
<dbReference type="Proteomes" id="UP000482671">
    <property type="component" value="Unassembled WGS sequence"/>
</dbReference>
<keyword evidence="2" id="KW-0067">ATP-binding</keyword>
<protein>
    <recommendedName>
        <fullName evidence="3">Sigma-54 factor interaction domain-containing protein</fullName>
    </recommendedName>
</protein>
<sequence length="57" mass="6857">MVVLTLIHVDVRVIVATNRDLEQEIVNGNFREDLFNRLSSFHIHLPPLWEWREDIFL</sequence>
<name>A0A351E4T1_9BACT</name>
<evidence type="ECO:0000313" key="5">
    <source>
        <dbReference type="EMBL" id="MTV02358.1"/>
    </source>
</evidence>
<dbReference type="SUPFAM" id="SSF52540">
    <property type="entry name" value="P-loop containing nucleoside triphosphate hydrolases"/>
    <property type="match status" value="1"/>
</dbReference>
<dbReference type="AlphaFoldDB" id="A0A351E4T1"/>
<keyword evidence="1" id="KW-0547">Nucleotide-binding</keyword>
<dbReference type="GO" id="GO:0006355">
    <property type="term" value="P:regulation of DNA-templated transcription"/>
    <property type="evidence" value="ECO:0007669"/>
    <property type="project" value="InterPro"/>
</dbReference>
<accession>A0A351E4T1</accession>
<proteinExistence type="predicted"/>
<dbReference type="EMBL" id="WNCN01000016">
    <property type="protein sequence ID" value="MTU40265.1"/>
    <property type="molecule type" value="Genomic_DNA"/>
</dbReference>
<evidence type="ECO:0000313" key="7">
    <source>
        <dbReference type="Proteomes" id="UP000482671"/>
    </source>
</evidence>
<dbReference type="InterPro" id="IPR002078">
    <property type="entry name" value="Sigma_54_int"/>
</dbReference>
<comment type="caution">
    <text evidence="5">The sequence shown here is derived from an EMBL/GenBank/DDBJ whole genome shotgun (WGS) entry which is preliminary data.</text>
</comment>
<keyword evidence="6" id="KW-1185">Reference proteome</keyword>
<gene>
    <name evidence="4" type="ORF">GMD82_12505</name>
    <name evidence="5" type="ORF">GME02_11945</name>
</gene>
<dbReference type="Pfam" id="PF00158">
    <property type="entry name" value="Sigma54_activat"/>
    <property type="match status" value="1"/>
</dbReference>
<evidence type="ECO:0000259" key="3">
    <source>
        <dbReference type="PROSITE" id="PS50045"/>
    </source>
</evidence>
<dbReference type="GO" id="GO:0005524">
    <property type="term" value="F:ATP binding"/>
    <property type="evidence" value="ECO:0007669"/>
    <property type="project" value="UniProtKB-KW"/>
</dbReference>
<dbReference type="OrthoDB" id="9810703at2"/>
<dbReference type="InterPro" id="IPR027417">
    <property type="entry name" value="P-loop_NTPase"/>
</dbReference>
<feature type="domain" description="Sigma-54 factor interaction" evidence="3">
    <location>
        <begin position="7"/>
        <end position="57"/>
    </location>
</feature>
<dbReference type="PANTHER" id="PTHR32071">
    <property type="entry name" value="TRANSCRIPTIONAL REGULATORY PROTEIN"/>
    <property type="match status" value="1"/>
</dbReference>
<evidence type="ECO:0000313" key="4">
    <source>
        <dbReference type="EMBL" id="MTU40265.1"/>
    </source>
</evidence>